<keyword evidence="1" id="KW-0175">Coiled coil</keyword>
<dbReference type="Proteomes" id="UP000502584">
    <property type="component" value="Segment"/>
</dbReference>
<accession>A0A6G6XGF5</accession>
<evidence type="ECO:0000256" key="1">
    <source>
        <dbReference type="SAM" id="Coils"/>
    </source>
</evidence>
<gene>
    <name evidence="2" type="ORF">vBPaeSS2019XI_040</name>
</gene>
<protein>
    <submittedName>
        <fullName evidence="2">Uncharacterized protein</fullName>
    </submittedName>
</protein>
<keyword evidence="3" id="KW-1185">Reference proteome</keyword>
<sequence>MNRSHVIEALRTADWSNTPIGNKALIQAAIEHLEAQPSSATAAIECRLEVSEDTLKVIRGCLRAAEEDVEKLQARLAESEKQEQLLATKLAMALDAAAKGDAVRHAAGGMEMEIQELREKVAELQKELRSRWTYASTQATNCAGCGEHKHTPLRVDWMGGYVCLTCIDEKLEALRARVVVVPERKSGQSTIPGLHMNRGWNACLDELARLNGKVVSEADIFASVQAVRDRYPVVVFPSDGASVDCKSAAMARVVCDAVMKELSTLLASSEED</sequence>
<feature type="coiled-coil region" evidence="1">
    <location>
        <begin position="55"/>
        <end position="127"/>
    </location>
</feature>
<organism evidence="2 3">
    <name type="scientific">Pseudomonas phage vB_Pae-SS2019XI</name>
    <dbReference type="NCBI Taxonomy" id="2660688"/>
    <lineage>
        <taxon>Viruses</taxon>
        <taxon>Duplodnaviria</taxon>
        <taxon>Heunggongvirae</taxon>
        <taxon>Uroviricota</taxon>
        <taxon>Caudoviricetes</taxon>
        <taxon>Casjensviridae</taxon>
        <taxon>Maxdohrnvirus</taxon>
        <taxon>Maxdohrnvirus SS2019XI</taxon>
    </lineage>
</organism>
<proteinExistence type="predicted"/>
<reference evidence="2 3" key="1">
    <citation type="submission" date="2019-10" db="EMBL/GenBank/DDBJ databases">
        <title>Genome of the temperate Pseudomonas aerugionosa phage vB_Pae-SS2019XI.</title>
        <authorList>
            <person name="Hammerl J.A."/>
            <person name="Jaeckel C."/>
            <person name="Schnehle S."/>
            <person name="Schmoger S."/>
        </authorList>
    </citation>
    <scope>NUCLEOTIDE SEQUENCE [LARGE SCALE GENOMIC DNA]</scope>
</reference>
<evidence type="ECO:0000313" key="2">
    <source>
        <dbReference type="EMBL" id="QIG56918.1"/>
    </source>
</evidence>
<evidence type="ECO:0000313" key="3">
    <source>
        <dbReference type="Proteomes" id="UP000502584"/>
    </source>
</evidence>
<name>A0A6G6XGF5_9CAUD</name>
<dbReference type="EMBL" id="MN536026">
    <property type="protein sequence ID" value="QIG56918.1"/>
    <property type="molecule type" value="Genomic_DNA"/>
</dbReference>